<evidence type="ECO:0000259" key="8">
    <source>
        <dbReference type="PROSITE" id="PS50109"/>
    </source>
</evidence>
<protein>
    <recommendedName>
        <fullName evidence="3">histidine kinase</fullName>
        <ecNumber evidence="3">2.7.13.3</ecNumber>
    </recommendedName>
</protein>
<dbReference type="GO" id="GO:0005886">
    <property type="term" value="C:plasma membrane"/>
    <property type="evidence" value="ECO:0007669"/>
    <property type="project" value="UniProtKB-SubCell"/>
</dbReference>
<reference evidence="9 10" key="1">
    <citation type="submission" date="2018-08" db="EMBL/GenBank/DDBJ databases">
        <title>Actinomadura jelena sp. nov., a novel Actinomycete isolated from soil in Chad.</title>
        <authorList>
            <person name="Shi L."/>
        </authorList>
    </citation>
    <scope>NUCLEOTIDE SEQUENCE [LARGE SCALE GENOMIC DNA]</scope>
    <source>
        <strain evidence="9 10">NEAU-G17</strain>
    </source>
</reference>
<dbReference type="InterPro" id="IPR036097">
    <property type="entry name" value="HisK_dim/P_sf"/>
</dbReference>
<dbReference type="SMART" id="SM00388">
    <property type="entry name" value="HisKA"/>
    <property type="match status" value="1"/>
</dbReference>
<dbReference type="PANTHER" id="PTHR45569:SF1">
    <property type="entry name" value="SENSOR PROTEIN KDPD"/>
    <property type="match status" value="1"/>
</dbReference>
<feature type="region of interest" description="Disordered" evidence="7">
    <location>
        <begin position="244"/>
        <end position="314"/>
    </location>
</feature>
<dbReference type="SUPFAM" id="SSF47384">
    <property type="entry name" value="Homodimeric domain of signal transducing histidine kinase"/>
    <property type="match status" value="1"/>
</dbReference>
<dbReference type="Pfam" id="PF02518">
    <property type="entry name" value="HATPase_c"/>
    <property type="match status" value="1"/>
</dbReference>
<evidence type="ECO:0000256" key="3">
    <source>
        <dbReference type="ARBA" id="ARBA00012438"/>
    </source>
</evidence>
<dbReference type="RefSeq" id="WP_235834675.1">
    <property type="nucleotide sequence ID" value="NZ_QURH01000912.1"/>
</dbReference>
<comment type="catalytic activity">
    <reaction evidence="1">
        <text>ATP + protein L-histidine = ADP + protein N-phospho-L-histidine.</text>
        <dbReference type="EC" id="2.7.13.3"/>
    </reaction>
</comment>
<feature type="non-terminal residue" evidence="9">
    <location>
        <position position="1"/>
    </location>
</feature>
<evidence type="ECO:0000256" key="7">
    <source>
        <dbReference type="SAM" id="MobiDB-lite"/>
    </source>
</evidence>
<sequence length="314" mass="32373">ALRQRRLAETAGQVPPLEAAGRMRTAFLAAVGHDLRTPLAAARAAVESLRAPDVTWSERDRDELTATAAESLERLDRLVADLLDMSRLEAGTLGASPRPVAAEEAVPRALAGLGDAPVDVRVPAGLPAMLADPALLDRLLEGLVADAVRRGPPDARVLVTASALADRVELRVVDRGPGVPPGERDGASGPFPWPDDRDGHAGAGRRLAVSRGLAEAMDGSIAVEETPGGGLTVVLTLPSALTRDDASSAPAVPAPAAPDPSATDASDTDASDTGPSDTGPSDLDPNAADPLMLDRVAAFRHHRRKEPGPGQEQG</sequence>
<dbReference type="InterPro" id="IPR003661">
    <property type="entry name" value="HisK_dim/P_dom"/>
</dbReference>
<dbReference type="Gene3D" id="3.30.565.10">
    <property type="entry name" value="Histidine kinase-like ATPase, C-terminal domain"/>
    <property type="match status" value="1"/>
</dbReference>
<dbReference type="InterPro" id="IPR003594">
    <property type="entry name" value="HATPase_dom"/>
</dbReference>
<dbReference type="InterPro" id="IPR005467">
    <property type="entry name" value="His_kinase_dom"/>
</dbReference>
<dbReference type="Pfam" id="PF00512">
    <property type="entry name" value="HisKA"/>
    <property type="match status" value="1"/>
</dbReference>
<dbReference type="CDD" id="cd00082">
    <property type="entry name" value="HisKA"/>
    <property type="match status" value="1"/>
</dbReference>
<accession>A0A372JD52</accession>
<gene>
    <name evidence="9" type="ORF">DZF91_30770</name>
</gene>
<evidence type="ECO:0000313" key="9">
    <source>
        <dbReference type="EMBL" id="RFU37849.1"/>
    </source>
</evidence>
<dbReference type="InterPro" id="IPR052023">
    <property type="entry name" value="Histidine_kinase_KdpD"/>
</dbReference>
<evidence type="ECO:0000256" key="4">
    <source>
        <dbReference type="ARBA" id="ARBA00022553"/>
    </source>
</evidence>
<keyword evidence="5" id="KW-0808">Transferase</keyword>
<evidence type="ECO:0000256" key="6">
    <source>
        <dbReference type="ARBA" id="ARBA00023012"/>
    </source>
</evidence>
<dbReference type="Proteomes" id="UP000261811">
    <property type="component" value="Unassembled WGS sequence"/>
</dbReference>
<dbReference type="InterPro" id="IPR004358">
    <property type="entry name" value="Sig_transdc_His_kin-like_C"/>
</dbReference>
<evidence type="ECO:0000256" key="2">
    <source>
        <dbReference type="ARBA" id="ARBA00004236"/>
    </source>
</evidence>
<dbReference type="SMART" id="SM00387">
    <property type="entry name" value="HATPase_c"/>
    <property type="match status" value="1"/>
</dbReference>
<dbReference type="AlphaFoldDB" id="A0A372JD52"/>
<evidence type="ECO:0000256" key="1">
    <source>
        <dbReference type="ARBA" id="ARBA00000085"/>
    </source>
</evidence>
<comment type="caution">
    <text evidence="9">The sequence shown here is derived from an EMBL/GenBank/DDBJ whole genome shotgun (WGS) entry which is preliminary data.</text>
</comment>
<feature type="region of interest" description="Disordered" evidence="7">
    <location>
        <begin position="174"/>
        <end position="205"/>
    </location>
</feature>
<keyword evidence="10" id="KW-1185">Reference proteome</keyword>
<dbReference type="EMBL" id="QURH01000912">
    <property type="protein sequence ID" value="RFU37849.1"/>
    <property type="molecule type" value="Genomic_DNA"/>
</dbReference>
<dbReference type="SUPFAM" id="SSF55874">
    <property type="entry name" value="ATPase domain of HSP90 chaperone/DNA topoisomerase II/histidine kinase"/>
    <property type="match status" value="1"/>
</dbReference>
<keyword evidence="5" id="KW-0418">Kinase</keyword>
<dbReference type="PRINTS" id="PR00344">
    <property type="entry name" value="BCTRLSENSOR"/>
</dbReference>
<dbReference type="PANTHER" id="PTHR45569">
    <property type="entry name" value="SENSOR PROTEIN KDPD"/>
    <property type="match status" value="1"/>
</dbReference>
<dbReference type="InterPro" id="IPR036890">
    <property type="entry name" value="HATPase_C_sf"/>
</dbReference>
<evidence type="ECO:0000313" key="10">
    <source>
        <dbReference type="Proteomes" id="UP000261811"/>
    </source>
</evidence>
<keyword evidence="4" id="KW-0597">Phosphoprotein</keyword>
<feature type="domain" description="Histidine kinase" evidence="8">
    <location>
        <begin position="30"/>
        <end position="241"/>
    </location>
</feature>
<comment type="subcellular location">
    <subcellularLocation>
        <location evidence="2">Cell membrane</location>
    </subcellularLocation>
</comment>
<dbReference type="GO" id="GO:0000155">
    <property type="term" value="F:phosphorelay sensor kinase activity"/>
    <property type="evidence" value="ECO:0007669"/>
    <property type="project" value="InterPro"/>
</dbReference>
<keyword evidence="6" id="KW-0902">Two-component regulatory system</keyword>
<dbReference type="PROSITE" id="PS50109">
    <property type="entry name" value="HIS_KIN"/>
    <property type="match status" value="1"/>
</dbReference>
<organism evidence="9 10">
    <name type="scientific">Actinomadura logoneensis</name>
    <dbReference type="NCBI Taxonomy" id="2293572"/>
    <lineage>
        <taxon>Bacteria</taxon>
        <taxon>Bacillati</taxon>
        <taxon>Actinomycetota</taxon>
        <taxon>Actinomycetes</taxon>
        <taxon>Streptosporangiales</taxon>
        <taxon>Thermomonosporaceae</taxon>
        <taxon>Actinomadura</taxon>
    </lineage>
</organism>
<evidence type="ECO:0000256" key="5">
    <source>
        <dbReference type="ARBA" id="ARBA00022777"/>
    </source>
</evidence>
<dbReference type="EC" id="2.7.13.3" evidence="3"/>
<dbReference type="Gene3D" id="1.10.287.130">
    <property type="match status" value="1"/>
</dbReference>
<proteinExistence type="predicted"/>
<name>A0A372JD52_9ACTN</name>